<keyword evidence="1" id="KW-1133">Transmembrane helix</keyword>
<feature type="transmembrane region" description="Helical" evidence="1">
    <location>
        <begin position="65"/>
        <end position="82"/>
    </location>
</feature>
<evidence type="ECO:0000313" key="2">
    <source>
        <dbReference type="EMBL" id="OGZ68968.1"/>
    </source>
</evidence>
<dbReference type="STRING" id="1802207.A3D44_00175"/>
<comment type="caution">
    <text evidence="2">The sequence shown here is derived from an EMBL/GenBank/DDBJ whole genome shotgun (WGS) entry which is preliminary data.</text>
</comment>
<proteinExistence type="predicted"/>
<accession>A0A1G2I4J6</accession>
<reference evidence="2 3" key="1">
    <citation type="journal article" date="2016" name="Nat. Commun.">
        <title>Thousands of microbial genomes shed light on interconnected biogeochemical processes in an aquifer system.</title>
        <authorList>
            <person name="Anantharaman K."/>
            <person name="Brown C.T."/>
            <person name="Hug L.A."/>
            <person name="Sharon I."/>
            <person name="Castelle C.J."/>
            <person name="Probst A.J."/>
            <person name="Thomas B.C."/>
            <person name="Singh A."/>
            <person name="Wilkins M.J."/>
            <person name="Karaoz U."/>
            <person name="Brodie E.L."/>
            <person name="Williams K.H."/>
            <person name="Hubbard S.S."/>
            <person name="Banfield J.F."/>
        </authorList>
    </citation>
    <scope>NUCLEOTIDE SEQUENCE [LARGE SCALE GENOMIC DNA]</scope>
</reference>
<evidence type="ECO:0000313" key="3">
    <source>
        <dbReference type="Proteomes" id="UP000178820"/>
    </source>
</evidence>
<organism evidence="2 3">
    <name type="scientific">Candidatus Staskawiczbacteria bacterium RIFCSPHIGHO2_02_FULL_42_22</name>
    <dbReference type="NCBI Taxonomy" id="1802207"/>
    <lineage>
        <taxon>Bacteria</taxon>
        <taxon>Candidatus Staskawicziibacteriota</taxon>
    </lineage>
</organism>
<protein>
    <submittedName>
        <fullName evidence="2">Uncharacterized protein</fullName>
    </submittedName>
</protein>
<dbReference type="AlphaFoldDB" id="A0A1G2I4J6"/>
<keyword evidence="1" id="KW-0472">Membrane</keyword>
<keyword evidence="1" id="KW-0812">Transmembrane</keyword>
<feature type="transmembrane region" description="Helical" evidence="1">
    <location>
        <begin position="12"/>
        <end position="34"/>
    </location>
</feature>
<dbReference type="EMBL" id="MHOT01000016">
    <property type="protein sequence ID" value="OGZ68968.1"/>
    <property type="molecule type" value="Genomic_DNA"/>
</dbReference>
<sequence>MNINIVNNKYINALLLLLLFSAVAHVAILLYAFLMSGDFSLINYFNILDLAYLFDNFFNGVTNDIFATIFVVVLYVIILKFSQHE</sequence>
<name>A0A1G2I4J6_9BACT</name>
<gene>
    <name evidence="2" type="ORF">A3D44_00175</name>
</gene>
<dbReference type="Proteomes" id="UP000178820">
    <property type="component" value="Unassembled WGS sequence"/>
</dbReference>
<evidence type="ECO:0000256" key="1">
    <source>
        <dbReference type="SAM" id="Phobius"/>
    </source>
</evidence>